<dbReference type="Proteomes" id="UP000887565">
    <property type="component" value="Unplaced"/>
</dbReference>
<reference evidence="2" key="1">
    <citation type="submission" date="2022-11" db="UniProtKB">
        <authorList>
            <consortium name="WormBaseParasite"/>
        </authorList>
    </citation>
    <scope>IDENTIFICATION</scope>
</reference>
<protein>
    <submittedName>
        <fullName evidence="2">Uncharacterized protein</fullName>
    </submittedName>
</protein>
<keyword evidence="1" id="KW-1185">Reference proteome</keyword>
<evidence type="ECO:0000313" key="2">
    <source>
        <dbReference type="WBParaSite" id="nRc.2.0.1.t00873-RA"/>
    </source>
</evidence>
<organism evidence="1 2">
    <name type="scientific">Romanomermis culicivorax</name>
    <name type="common">Nematode worm</name>
    <dbReference type="NCBI Taxonomy" id="13658"/>
    <lineage>
        <taxon>Eukaryota</taxon>
        <taxon>Metazoa</taxon>
        <taxon>Ecdysozoa</taxon>
        <taxon>Nematoda</taxon>
        <taxon>Enoplea</taxon>
        <taxon>Dorylaimia</taxon>
        <taxon>Mermithida</taxon>
        <taxon>Mermithoidea</taxon>
        <taxon>Mermithidae</taxon>
        <taxon>Romanomermis</taxon>
    </lineage>
</organism>
<sequence length="43" mass="5235">MEVYVDDEAKLTLHGMQQYYVKLKENEKNKKLFELLDVLEFNQ</sequence>
<dbReference type="WBParaSite" id="nRc.2.0.1.t00873-RA">
    <property type="protein sequence ID" value="nRc.2.0.1.t00873-RA"/>
    <property type="gene ID" value="nRc.2.0.1.g00873"/>
</dbReference>
<proteinExistence type="predicted"/>
<dbReference type="AlphaFoldDB" id="A0A915HGY0"/>
<evidence type="ECO:0000313" key="1">
    <source>
        <dbReference type="Proteomes" id="UP000887565"/>
    </source>
</evidence>
<name>A0A915HGY0_ROMCU</name>
<accession>A0A915HGY0</accession>